<accession>A0A9P9BJ24</accession>
<reference evidence="1" key="1">
    <citation type="journal article" date="2021" name="Nat. Commun.">
        <title>Genetic determinants of endophytism in the Arabidopsis root mycobiome.</title>
        <authorList>
            <person name="Mesny F."/>
            <person name="Miyauchi S."/>
            <person name="Thiergart T."/>
            <person name="Pickel B."/>
            <person name="Atanasova L."/>
            <person name="Karlsson M."/>
            <person name="Huettel B."/>
            <person name="Barry K.W."/>
            <person name="Haridas S."/>
            <person name="Chen C."/>
            <person name="Bauer D."/>
            <person name="Andreopoulos W."/>
            <person name="Pangilinan J."/>
            <person name="LaButti K."/>
            <person name="Riley R."/>
            <person name="Lipzen A."/>
            <person name="Clum A."/>
            <person name="Drula E."/>
            <person name="Henrissat B."/>
            <person name="Kohler A."/>
            <person name="Grigoriev I.V."/>
            <person name="Martin F.M."/>
            <person name="Hacquard S."/>
        </authorList>
    </citation>
    <scope>NUCLEOTIDE SEQUENCE</scope>
    <source>
        <strain evidence="1">MPI-CAGE-CH-0230</strain>
    </source>
</reference>
<name>A0A9P9BJ24_9PEZI</name>
<dbReference type="OrthoDB" id="1577640at2759"/>
<organism evidence="1 2">
    <name type="scientific">Microdochium trichocladiopsis</name>
    <dbReference type="NCBI Taxonomy" id="1682393"/>
    <lineage>
        <taxon>Eukaryota</taxon>
        <taxon>Fungi</taxon>
        <taxon>Dikarya</taxon>
        <taxon>Ascomycota</taxon>
        <taxon>Pezizomycotina</taxon>
        <taxon>Sordariomycetes</taxon>
        <taxon>Xylariomycetidae</taxon>
        <taxon>Xylariales</taxon>
        <taxon>Microdochiaceae</taxon>
        <taxon>Microdochium</taxon>
    </lineage>
</organism>
<dbReference type="EMBL" id="JAGTJQ010000012">
    <property type="protein sequence ID" value="KAH7016346.1"/>
    <property type="molecule type" value="Genomic_DNA"/>
</dbReference>
<dbReference type="Proteomes" id="UP000756346">
    <property type="component" value="Unassembled WGS sequence"/>
</dbReference>
<evidence type="ECO:0000313" key="1">
    <source>
        <dbReference type="EMBL" id="KAH7016346.1"/>
    </source>
</evidence>
<keyword evidence="2" id="KW-1185">Reference proteome</keyword>
<protein>
    <submittedName>
        <fullName evidence="1">Uncharacterized protein</fullName>
    </submittedName>
</protein>
<comment type="caution">
    <text evidence="1">The sequence shown here is derived from an EMBL/GenBank/DDBJ whole genome shotgun (WGS) entry which is preliminary data.</text>
</comment>
<dbReference type="RefSeq" id="XP_046005970.1">
    <property type="nucleotide sequence ID" value="XM_046155671.1"/>
</dbReference>
<dbReference type="GeneID" id="70185217"/>
<gene>
    <name evidence="1" type="ORF">B0I36DRAFT_337409</name>
</gene>
<evidence type="ECO:0000313" key="2">
    <source>
        <dbReference type="Proteomes" id="UP000756346"/>
    </source>
</evidence>
<dbReference type="AlphaFoldDB" id="A0A9P9BJ24"/>
<sequence>MADRAGLALGAISPGVDVFKGLITYLDALRSHTDELQALSRRTQTLLITLKLLGRTVRS</sequence>
<proteinExistence type="predicted"/>